<evidence type="ECO:0008006" key="4">
    <source>
        <dbReference type="Google" id="ProtNLM"/>
    </source>
</evidence>
<keyword evidence="1" id="KW-1133">Transmembrane helix</keyword>
<proteinExistence type="predicted"/>
<organism evidence="2 3">
    <name type="scientific">Massilia pinisoli</name>
    <dbReference type="NCBI Taxonomy" id="1772194"/>
    <lineage>
        <taxon>Bacteria</taxon>
        <taxon>Pseudomonadati</taxon>
        <taxon>Pseudomonadota</taxon>
        <taxon>Betaproteobacteria</taxon>
        <taxon>Burkholderiales</taxon>
        <taxon>Oxalobacteraceae</taxon>
        <taxon>Telluria group</taxon>
        <taxon>Massilia</taxon>
    </lineage>
</organism>
<gene>
    <name evidence="2" type="ORF">NX784_05725</name>
</gene>
<evidence type="ECO:0000313" key="3">
    <source>
        <dbReference type="Proteomes" id="UP001204151"/>
    </source>
</evidence>
<reference evidence="2 3" key="1">
    <citation type="submission" date="2022-08" db="EMBL/GenBank/DDBJ databases">
        <title>Reclassification of Massilia species as members of the genera Telluria, Duganella, Pseudoduganella, Mokoshia gen. nov. and Zemynaea gen. nov. using orthogonal and non-orthogonal genome-based approaches.</title>
        <authorList>
            <person name="Bowman J.P."/>
        </authorList>
    </citation>
    <scope>NUCLEOTIDE SEQUENCE [LARGE SCALE GENOMIC DNA]</scope>
    <source>
        <strain evidence="2 3">JCM 31316</strain>
    </source>
</reference>
<keyword evidence="1" id="KW-0812">Transmembrane</keyword>
<evidence type="ECO:0000313" key="2">
    <source>
        <dbReference type="EMBL" id="MCS0581083.1"/>
    </source>
</evidence>
<keyword evidence="3" id="KW-1185">Reference proteome</keyword>
<comment type="caution">
    <text evidence="2">The sequence shown here is derived from an EMBL/GenBank/DDBJ whole genome shotgun (WGS) entry which is preliminary data.</text>
</comment>
<sequence>MSPRHLHRRVARGQALVEFLGLALVLVPIFLLLPMIAKYQDMVHSTEMAARYVAFDATIRNDAANGGWKPDGQLAGEVRRRFFSNPTAPIKTNDVPGDFKAHQNLFWRDPLNNSLIRSFDNDVGVSFGETASTNRAAGFRGASDDTVFFHHSALDLNARGIFRGNVSVTVANLPGTLNGPTHSYDGLKAINLVLRRHVDLVPDAWTARDPNDVISHIDGGIVNPGAALGWLKPIIDPAVGLMELPGGVCMTCGPKIGQLDYWREEVPADRLVH</sequence>
<accession>A0ABT1ZMF6</accession>
<protein>
    <recommendedName>
        <fullName evidence="4">Pilus assembly protein</fullName>
    </recommendedName>
</protein>
<dbReference type="Proteomes" id="UP001204151">
    <property type="component" value="Unassembled WGS sequence"/>
</dbReference>
<feature type="transmembrane region" description="Helical" evidence="1">
    <location>
        <begin position="15"/>
        <end position="37"/>
    </location>
</feature>
<evidence type="ECO:0000256" key="1">
    <source>
        <dbReference type="SAM" id="Phobius"/>
    </source>
</evidence>
<dbReference type="RefSeq" id="WP_258815702.1">
    <property type="nucleotide sequence ID" value="NZ_JANUGW010000003.1"/>
</dbReference>
<name>A0ABT1ZMF6_9BURK</name>
<dbReference type="EMBL" id="JANUGW010000003">
    <property type="protein sequence ID" value="MCS0581083.1"/>
    <property type="molecule type" value="Genomic_DNA"/>
</dbReference>
<keyword evidence="1" id="KW-0472">Membrane</keyword>